<organism evidence="2 3">
    <name type="scientific">Pseudolycoriella hygida</name>
    <dbReference type="NCBI Taxonomy" id="35572"/>
    <lineage>
        <taxon>Eukaryota</taxon>
        <taxon>Metazoa</taxon>
        <taxon>Ecdysozoa</taxon>
        <taxon>Arthropoda</taxon>
        <taxon>Hexapoda</taxon>
        <taxon>Insecta</taxon>
        <taxon>Pterygota</taxon>
        <taxon>Neoptera</taxon>
        <taxon>Endopterygota</taxon>
        <taxon>Diptera</taxon>
        <taxon>Nematocera</taxon>
        <taxon>Sciaroidea</taxon>
        <taxon>Sciaridae</taxon>
        <taxon>Pseudolycoriella</taxon>
    </lineage>
</organism>
<feature type="non-terminal residue" evidence="2">
    <location>
        <position position="1"/>
    </location>
</feature>
<dbReference type="AlphaFoldDB" id="A0A9Q0NCQ5"/>
<protein>
    <submittedName>
        <fullName evidence="2">Uncharacterized protein</fullName>
    </submittedName>
</protein>
<name>A0A9Q0NCQ5_9DIPT</name>
<dbReference type="Proteomes" id="UP001151699">
    <property type="component" value="Chromosome A"/>
</dbReference>
<accession>A0A9Q0NCQ5</accession>
<dbReference type="EMBL" id="WJQU01000001">
    <property type="protein sequence ID" value="KAJ6647895.1"/>
    <property type="molecule type" value="Genomic_DNA"/>
</dbReference>
<evidence type="ECO:0000313" key="2">
    <source>
        <dbReference type="EMBL" id="KAJ6647895.1"/>
    </source>
</evidence>
<reference evidence="2" key="1">
    <citation type="submission" date="2022-07" db="EMBL/GenBank/DDBJ databases">
        <authorList>
            <person name="Trinca V."/>
            <person name="Uliana J.V.C."/>
            <person name="Torres T.T."/>
            <person name="Ward R.J."/>
            <person name="Monesi N."/>
        </authorList>
    </citation>
    <scope>NUCLEOTIDE SEQUENCE</scope>
    <source>
        <strain evidence="2">HSMRA1968</strain>
        <tissue evidence="2">Whole embryos</tissue>
    </source>
</reference>
<feature type="compositionally biased region" description="Acidic residues" evidence="1">
    <location>
        <begin position="150"/>
        <end position="163"/>
    </location>
</feature>
<proteinExistence type="predicted"/>
<keyword evidence="3" id="KW-1185">Reference proteome</keyword>
<evidence type="ECO:0000256" key="1">
    <source>
        <dbReference type="SAM" id="MobiDB-lite"/>
    </source>
</evidence>
<sequence>EHYSRERVALAVQRIHDICNQCDGTLRDYAHQVEAHVSNADRIYEEWLSLKKRRSASTQELVERSMLEEDNERSLILWEKGRRIEHEVLQLVDLSAETRLLTELENIKDRLQCCLSTLEALRQEDHRLFDFVDDLTSFSRREIKISEDEYSDDSEYEYSEDPLSDVASTHHRSLPEKSELTEDDGRLPLIRYLLQIDPASTDIEPLLPELENFFIPSPCHVLTNKSYSSDTCSRLLLNLRTPPIPLNTSSSYSTRKTRRATSSAARGMRLKTFRARARP</sequence>
<comment type="caution">
    <text evidence="2">The sequence shown here is derived from an EMBL/GenBank/DDBJ whole genome shotgun (WGS) entry which is preliminary data.</text>
</comment>
<evidence type="ECO:0000313" key="3">
    <source>
        <dbReference type="Proteomes" id="UP001151699"/>
    </source>
</evidence>
<gene>
    <name evidence="2" type="ORF">Bhyg_03119</name>
</gene>
<feature type="region of interest" description="Disordered" evidence="1">
    <location>
        <begin position="150"/>
        <end position="180"/>
    </location>
</feature>